<evidence type="ECO:0000313" key="3">
    <source>
        <dbReference type="Proteomes" id="UP000754883"/>
    </source>
</evidence>
<keyword evidence="3" id="KW-1185">Reference proteome</keyword>
<dbReference type="Proteomes" id="UP000754883">
    <property type="component" value="Unassembled WGS sequence"/>
</dbReference>
<feature type="transmembrane region" description="Helical" evidence="1">
    <location>
        <begin position="12"/>
        <end position="31"/>
    </location>
</feature>
<proteinExistence type="predicted"/>
<dbReference type="AlphaFoldDB" id="A0A9N9U3S3"/>
<reference evidence="3" key="1">
    <citation type="submission" date="2019-06" db="EMBL/GenBank/DDBJ databases">
        <authorList>
            <person name="Broberg M."/>
        </authorList>
    </citation>
    <scope>NUCLEOTIDE SEQUENCE [LARGE SCALE GENOMIC DNA]</scope>
</reference>
<name>A0A9N9U3S3_9HYPO</name>
<protein>
    <submittedName>
        <fullName evidence="2">Uncharacterized protein</fullName>
    </submittedName>
</protein>
<organism evidence="2 3">
    <name type="scientific">Clonostachys byssicola</name>
    <dbReference type="NCBI Taxonomy" id="160290"/>
    <lineage>
        <taxon>Eukaryota</taxon>
        <taxon>Fungi</taxon>
        <taxon>Dikarya</taxon>
        <taxon>Ascomycota</taxon>
        <taxon>Pezizomycotina</taxon>
        <taxon>Sordariomycetes</taxon>
        <taxon>Hypocreomycetidae</taxon>
        <taxon>Hypocreales</taxon>
        <taxon>Bionectriaceae</taxon>
        <taxon>Clonostachys</taxon>
    </lineage>
</organism>
<accession>A0A9N9U3S3</accession>
<comment type="caution">
    <text evidence="2">The sequence shown here is derived from an EMBL/GenBank/DDBJ whole genome shotgun (WGS) entry which is preliminary data.</text>
</comment>
<gene>
    <name evidence="2" type="ORF">CBYS24578_00016094</name>
</gene>
<reference evidence="2 3" key="2">
    <citation type="submission" date="2021-10" db="EMBL/GenBank/DDBJ databases">
        <authorList>
            <person name="Piombo E."/>
        </authorList>
    </citation>
    <scope>NUCLEOTIDE SEQUENCE [LARGE SCALE GENOMIC DNA]</scope>
</reference>
<feature type="transmembrane region" description="Helical" evidence="1">
    <location>
        <begin position="64"/>
        <end position="84"/>
    </location>
</feature>
<keyword evidence="1" id="KW-0472">Membrane</keyword>
<sequence length="164" mass="17996">MPVSLTSPGALKALYAGNALWFSSAFVHFAFRQTFIMNKLSKRKTSGNEVFKRMAQGDGWHHDILAYLGAMNTSLAALAILRLYAMLRPTRALSTGTAHGDIPLDVLALIVLGLGNASQAWMNFRTALTSDRWTMGKGFDRITVLDAVFTVLDWVAAFGKARML</sequence>
<keyword evidence="1" id="KW-1133">Transmembrane helix</keyword>
<dbReference type="EMBL" id="CABFNO020001296">
    <property type="protein sequence ID" value="CAG9977233.1"/>
    <property type="molecule type" value="Genomic_DNA"/>
</dbReference>
<keyword evidence="1" id="KW-0812">Transmembrane</keyword>
<feature type="transmembrane region" description="Helical" evidence="1">
    <location>
        <begin position="104"/>
        <end position="122"/>
    </location>
</feature>
<dbReference type="OrthoDB" id="3529721at2759"/>
<evidence type="ECO:0000313" key="2">
    <source>
        <dbReference type="EMBL" id="CAG9977233.1"/>
    </source>
</evidence>
<evidence type="ECO:0000256" key="1">
    <source>
        <dbReference type="SAM" id="Phobius"/>
    </source>
</evidence>